<keyword evidence="2" id="KW-1133">Transmembrane helix</keyword>
<feature type="non-terminal residue" evidence="3">
    <location>
        <position position="146"/>
    </location>
</feature>
<dbReference type="PRINTS" id="PR00942">
    <property type="entry name" value="CUATPASEI"/>
</dbReference>
<dbReference type="Proteomes" id="UP000230423">
    <property type="component" value="Unassembled WGS sequence"/>
</dbReference>
<evidence type="ECO:0000313" key="4">
    <source>
        <dbReference type="Proteomes" id="UP000230423"/>
    </source>
</evidence>
<gene>
    <name evidence="3" type="ORF">TELCIR_24943</name>
</gene>
<evidence type="ECO:0000256" key="1">
    <source>
        <dbReference type="ARBA" id="ARBA00022723"/>
    </source>
</evidence>
<feature type="transmembrane region" description="Helical" evidence="2">
    <location>
        <begin position="82"/>
        <end position="102"/>
    </location>
</feature>
<dbReference type="AlphaFoldDB" id="A0A2G9T825"/>
<evidence type="ECO:0000313" key="3">
    <source>
        <dbReference type="EMBL" id="PIO53712.1"/>
    </source>
</evidence>
<reference evidence="3 4" key="1">
    <citation type="submission" date="2015-09" db="EMBL/GenBank/DDBJ databases">
        <title>Draft genome of the parasitic nematode Teladorsagia circumcincta isolate WARC Sus (inbred).</title>
        <authorList>
            <person name="Mitreva M."/>
        </authorList>
    </citation>
    <scope>NUCLEOTIDE SEQUENCE [LARGE SCALE GENOMIC DNA]</scope>
    <source>
        <strain evidence="3 4">S</strain>
    </source>
</reference>
<name>A0A2G9T825_TELCI</name>
<evidence type="ECO:0000256" key="2">
    <source>
        <dbReference type="SAM" id="Phobius"/>
    </source>
</evidence>
<feature type="transmembrane region" description="Helical" evidence="2">
    <location>
        <begin position="53"/>
        <end position="76"/>
    </location>
</feature>
<keyword evidence="1" id="KW-0479">Metal-binding</keyword>
<keyword evidence="2" id="KW-0812">Transmembrane</keyword>
<organism evidence="3 4">
    <name type="scientific">Teladorsagia circumcincta</name>
    <name type="common">Brown stomach worm</name>
    <name type="synonym">Ostertagia circumcincta</name>
    <dbReference type="NCBI Taxonomy" id="45464"/>
    <lineage>
        <taxon>Eukaryota</taxon>
        <taxon>Metazoa</taxon>
        <taxon>Ecdysozoa</taxon>
        <taxon>Nematoda</taxon>
        <taxon>Chromadorea</taxon>
        <taxon>Rhabditida</taxon>
        <taxon>Rhabditina</taxon>
        <taxon>Rhabditomorpha</taxon>
        <taxon>Strongyloidea</taxon>
        <taxon>Trichostrongylidae</taxon>
        <taxon>Teladorsagia</taxon>
    </lineage>
</organism>
<proteinExistence type="predicted"/>
<dbReference type="GO" id="GO:0046872">
    <property type="term" value="F:metal ion binding"/>
    <property type="evidence" value="ECO:0007669"/>
    <property type="project" value="UniProtKB-KW"/>
</dbReference>
<dbReference type="PANTHER" id="PTHR46594:SF4">
    <property type="entry name" value="P-TYPE CATION-TRANSPORTING ATPASE"/>
    <property type="match status" value="1"/>
</dbReference>
<protein>
    <submittedName>
        <fullName evidence="3">Uncharacterized protein</fullName>
    </submittedName>
</protein>
<feature type="transmembrane region" description="Helical" evidence="2">
    <location>
        <begin position="20"/>
        <end position="41"/>
    </location>
</feature>
<dbReference type="PRINTS" id="PR00943">
    <property type="entry name" value="CUATPASE"/>
</dbReference>
<dbReference type="PANTHER" id="PTHR46594">
    <property type="entry name" value="P-TYPE CATION-TRANSPORTING ATPASE"/>
    <property type="match status" value="1"/>
</dbReference>
<keyword evidence="4" id="KW-1185">Reference proteome</keyword>
<keyword evidence="2" id="KW-0472">Membrane</keyword>
<sequence length="146" mass="16197">MHPENQTPILSPALSLDNLLLLMLCTPVQVIGGRYFYVASWKALRHGQANMDVLIVLATTIAFAYSILVLIIALILRWPSSPMTFFDVPPMLIVFISLGRMLEHKAKGKTSEALSRLMSLQAKEATLITMDSEGRVTSERGINIEL</sequence>
<dbReference type="EMBL" id="KZ407932">
    <property type="protein sequence ID" value="PIO53712.1"/>
    <property type="molecule type" value="Genomic_DNA"/>
</dbReference>
<accession>A0A2G9T825</accession>
<dbReference type="OrthoDB" id="432719at2759"/>